<dbReference type="InterPro" id="IPR036759">
    <property type="entry name" value="TPK_catalytic_sf"/>
</dbReference>
<dbReference type="EMBL" id="CP033169">
    <property type="protein sequence ID" value="AYO30103.1"/>
    <property type="molecule type" value="Genomic_DNA"/>
</dbReference>
<evidence type="ECO:0000256" key="5">
    <source>
        <dbReference type="NCBIfam" id="TIGR01378"/>
    </source>
</evidence>
<dbReference type="CDD" id="cd07995">
    <property type="entry name" value="TPK"/>
    <property type="match status" value="1"/>
</dbReference>
<dbReference type="InterPro" id="IPR007371">
    <property type="entry name" value="TPK_catalytic"/>
</dbReference>
<proteinExistence type="predicted"/>
<dbReference type="RefSeq" id="WP_122014369.1">
    <property type="nucleotide sequence ID" value="NZ_CP033169.1"/>
</dbReference>
<organism evidence="7 8">
    <name type="scientific">Biomaibacter acetigenes</name>
    <dbReference type="NCBI Taxonomy" id="2316383"/>
    <lineage>
        <taxon>Bacteria</taxon>
        <taxon>Bacillati</taxon>
        <taxon>Bacillota</taxon>
        <taxon>Clostridia</taxon>
        <taxon>Thermosediminibacterales</taxon>
        <taxon>Tepidanaerobacteraceae</taxon>
        <taxon>Biomaibacter</taxon>
    </lineage>
</organism>
<evidence type="ECO:0000313" key="8">
    <source>
        <dbReference type="Proteomes" id="UP000280960"/>
    </source>
</evidence>
<name>A0A3G2R3Q4_9FIRM</name>
<dbReference type="KEGG" id="bacg:D2962_05285"/>
<gene>
    <name evidence="7" type="ORF">D2962_05285</name>
</gene>
<feature type="domain" description="Thiamin pyrophosphokinase thiamin-binding" evidence="6">
    <location>
        <begin position="146"/>
        <end position="205"/>
    </location>
</feature>
<dbReference type="GO" id="GO:0005524">
    <property type="term" value="F:ATP binding"/>
    <property type="evidence" value="ECO:0007669"/>
    <property type="project" value="UniProtKB-KW"/>
</dbReference>
<keyword evidence="3 7" id="KW-0418">Kinase</keyword>
<dbReference type="GO" id="GO:0004788">
    <property type="term" value="F:thiamine diphosphokinase activity"/>
    <property type="evidence" value="ECO:0007669"/>
    <property type="project" value="UniProtKB-UniRule"/>
</dbReference>
<evidence type="ECO:0000259" key="6">
    <source>
        <dbReference type="SMART" id="SM00983"/>
    </source>
</evidence>
<dbReference type="SMART" id="SM00983">
    <property type="entry name" value="TPK_B1_binding"/>
    <property type="match status" value="1"/>
</dbReference>
<dbReference type="EC" id="2.7.6.2" evidence="5"/>
<accession>A0A3G2R3Q4</accession>
<keyword evidence="1 7" id="KW-0808">Transferase</keyword>
<evidence type="ECO:0000256" key="2">
    <source>
        <dbReference type="ARBA" id="ARBA00022741"/>
    </source>
</evidence>
<evidence type="ECO:0000256" key="3">
    <source>
        <dbReference type="ARBA" id="ARBA00022777"/>
    </source>
</evidence>
<dbReference type="Gene3D" id="3.40.50.10240">
    <property type="entry name" value="Thiamin pyrophosphokinase, catalytic domain"/>
    <property type="match status" value="1"/>
</dbReference>
<dbReference type="AlphaFoldDB" id="A0A3G2R3Q4"/>
<dbReference type="Pfam" id="PF04263">
    <property type="entry name" value="TPK_catalytic"/>
    <property type="match status" value="1"/>
</dbReference>
<evidence type="ECO:0000256" key="1">
    <source>
        <dbReference type="ARBA" id="ARBA00022679"/>
    </source>
</evidence>
<keyword evidence="8" id="KW-1185">Reference proteome</keyword>
<evidence type="ECO:0000256" key="4">
    <source>
        <dbReference type="ARBA" id="ARBA00022840"/>
    </source>
</evidence>
<dbReference type="GO" id="GO:0016301">
    <property type="term" value="F:kinase activity"/>
    <property type="evidence" value="ECO:0007669"/>
    <property type="project" value="UniProtKB-KW"/>
</dbReference>
<dbReference type="InterPro" id="IPR036371">
    <property type="entry name" value="TPK_B1-bd_sf"/>
</dbReference>
<dbReference type="Pfam" id="PF04265">
    <property type="entry name" value="TPK_B1_binding"/>
    <property type="match status" value="1"/>
</dbReference>
<dbReference type="SUPFAM" id="SSF63862">
    <property type="entry name" value="Thiamin pyrophosphokinase, substrate-binding domain"/>
    <property type="match status" value="1"/>
</dbReference>
<dbReference type="InterPro" id="IPR007373">
    <property type="entry name" value="Thiamin_PyroPKinase_B1-bd"/>
</dbReference>
<sequence>MKAVIFAGGTVDDYRLQKKYVVGADIIICADSGVRHAFMMGITPDLVVGDMDSVVPEDLNRIKELGIEQETFAAEKDFTDTELALEKAYQRGATEAVILGGIGDRPDHSLANILLMVNFKKRGLEIRLAGENWEMFLIEGQVQISGKKGDLLSLIPLSREVSGIETRGLYYPLKNETIPMGTSRGISNVFLGDEVMVRTKKGLLLAVKLART</sequence>
<dbReference type="Proteomes" id="UP000280960">
    <property type="component" value="Chromosome"/>
</dbReference>
<dbReference type="NCBIfam" id="TIGR01378">
    <property type="entry name" value="thi_PPkinase"/>
    <property type="match status" value="1"/>
</dbReference>
<dbReference type="PANTHER" id="PTHR41299:SF1">
    <property type="entry name" value="THIAMINE PYROPHOSPHOKINASE"/>
    <property type="match status" value="1"/>
</dbReference>
<dbReference type="GO" id="GO:0030975">
    <property type="term" value="F:thiamine binding"/>
    <property type="evidence" value="ECO:0007669"/>
    <property type="project" value="InterPro"/>
</dbReference>
<dbReference type="GO" id="GO:0009229">
    <property type="term" value="P:thiamine diphosphate biosynthetic process"/>
    <property type="evidence" value="ECO:0007669"/>
    <property type="project" value="InterPro"/>
</dbReference>
<dbReference type="PANTHER" id="PTHR41299">
    <property type="entry name" value="THIAMINE PYROPHOSPHOKINASE"/>
    <property type="match status" value="1"/>
</dbReference>
<dbReference type="SUPFAM" id="SSF63999">
    <property type="entry name" value="Thiamin pyrophosphokinase, catalytic domain"/>
    <property type="match status" value="1"/>
</dbReference>
<keyword evidence="4" id="KW-0067">ATP-binding</keyword>
<dbReference type="InterPro" id="IPR006282">
    <property type="entry name" value="Thi_PPkinase"/>
</dbReference>
<evidence type="ECO:0000313" key="7">
    <source>
        <dbReference type="EMBL" id="AYO30103.1"/>
    </source>
</evidence>
<protein>
    <recommendedName>
        <fullName evidence="5">Thiamine diphosphokinase</fullName>
        <ecNumber evidence="5">2.7.6.2</ecNumber>
    </recommendedName>
</protein>
<reference evidence="7 8" key="1">
    <citation type="submission" date="2018-10" db="EMBL/GenBank/DDBJ databases">
        <authorList>
            <person name="Zhang X."/>
        </authorList>
    </citation>
    <scope>NUCLEOTIDE SEQUENCE [LARGE SCALE GENOMIC DNA]</scope>
    <source>
        <strain evidence="7 8">SK-G1</strain>
    </source>
</reference>
<keyword evidence="2" id="KW-0547">Nucleotide-binding</keyword>
<dbReference type="GO" id="GO:0006772">
    <property type="term" value="P:thiamine metabolic process"/>
    <property type="evidence" value="ECO:0007669"/>
    <property type="project" value="UniProtKB-UniRule"/>
</dbReference>
<dbReference type="InterPro" id="IPR053149">
    <property type="entry name" value="TPK"/>
</dbReference>